<dbReference type="Pfam" id="PF01521">
    <property type="entry name" value="Fe-S_biosyn"/>
    <property type="match status" value="1"/>
</dbReference>
<dbReference type="InterPro" id="IPR017870">
    <property type="entry name" value="FeS_cluster_insertion_CS"/>
</dbReference>
<reference evidence="2 3" key="1">
    <citation type="submission" date="2023-03" db="EMBL/GenBank/DDBJ databases">
        <title>Fodinicurvata sp. CAU 1616 isolated from sea sendiment.</title>
        <authorList>
            <person name="Kim W."/>
        </authorList>
    </citation>
    <scope>NUCLEOTIDE SEQUENCE [LARGE SCALE GENOMIC DNA]</scope>
    <source>
        <strain evidence="2 3">CAU 1616</strain>
    </source>
</reference>
<evidence type="ECO:0000313" key="3">
    <source>
        <dbReference type="Proteomes" id="UP001215503"/>
    </source>
</evidence>
<evidence type="ECO:0000313" key="2">
    <source>
        <dbReference type="EMBL" id="MDF2096699.1"/>
    </source>
</evidence>
<dbReference type="Proteomes" id="UP001215503">
    <property type="component" value="Unassembled WGS sequence"/>
</dbReference>
<dbReference type="PROSITE" id="PS01152">
    <property type="entry name" value="HESB"/>
    <property type="match status" value="1"/>
</dbReference>
<keyword evidence="3" id="KW-1185">Reference proteome</keyword>
<dbReference type="PANTHER" id="PTHR43011">
    <property type="entry name" value="IRON-SULFUR CLUSTER ASSEMBLY 2 HOMOLOG, MITOCHONDRIAL"/>
    <property type="match status" value="1"/>
</dbReference>
<dbReference type="NCBIfam" id="TIGR00049">
    <property type="entry name" value="iron-sulfur cluster assembly accessory protein"/>
    <property type="match status" value="1"/>
</dbReference>
<proteinExistence type="predicted"/>
<sequence>MSTITQAPELTLSESAAKRIAFLAAQEDNPDTMLRITVSGGGCSGFKYDFAFDSTATEEDRVFERDGAKVVIDEVSLDLLGGSQVDFVDDLMGAYFRIENPNATASCGCGTSFAL</sequence>
<dbReference type="SUPFAM" id="SSF89360">
    <property type="entry name" value="HesB-like domain"/>
    <property type="match status" value="1"/>
</dbReference>
<name>A0ABT5YR56_9PROT</name>
<organism evidence="2 3">
    <name type="scientific">Aquibaculum arenosum</name>
    <dbReference type="NCBI Taxonomy" id="3032591"/>
    <lineage>
        <taxon>Bacteria</taxon>
        <taxon>Pseudomonadati</taxon>
        <taxon>Pseudomonadota</taxon>
        <taxon>Alphaproteobacteria</taxon>
        <taxon>Rhodospirillales</taxon>
        <taxon>Rhodovibrionaceae</taxon>
        <taxon>Aquibaculum</taxon>
    </lineage>
</organism>
<accession>A0ABT5YR56</accession>
<dbReference type="EMBL" id="JARHUD010000007">
    <property type="protein sequence ID" value="MDF2096699.1"/>
    <property type="molecule type" value="Genomic_DNA"/>
</dbReference>
<dbReference type="RefSeq" id="WP_275823412.1">
    <property type="nucleotide sequence ID" value="NZ_JARHUD010000007.1"/>
</dbReference>
<dbReference type="InterPro" id="IPR000361">
    <property type="entry name" value="ATAP_core_dom"/>
</dbReference>
<comment type="caution">
    <text evidence="2">The sequence shown here is derived from an EMBL/GenBank/DDBJ whole genome shotgun (WGS) entry which is preliminary data.</text>
</comment>
<protein>
    <submittedName>
        <fullName evidence="2">Iron-sulfur cluster insertion protein ErpA</fullName>
    </submittedName>
</protein>
<dbReference type="InterPro" id="IPR035903">
    <property type="entry name" value="HesB-like_dom_sf"/>
</dbReference>
<dbReference type="InterPro" id="IPR016092">
    <property type="entry name" value="ATAP"/>
</dbReference>
<dbReference type="NCBIfam" id="NF010147">
    <property type="entry name" value="PRK13623.1"/>
    <property type="match status" value="1"/>
</dbReference>
<feature type="domain" description="Core" evidence="1">
    <location>
        <begin position="9"/>
        <end position="110"/>
    </location>
</feature>
<gene>
    <name evidence="2" type="primary">erpA</name>
    <name evidence="2" type="ORF">P2G67_12000</name>
</gene>
<dbReference type="PANTHER" id="PTHR43011:SF1">
    <property type="entry name" value="IRON-SULFUR CLUSTER ASSEMBLY 2 HOMOLOG, MITOCHONDRIAL"/>
    <property type="match status" value="1"/>
</dbReference>
<evidence type="ECO:0000259" key="1">
    <source>
        <dbReference type="Pfam" id="PF01521"/>
    </source>
</evidence>
<dbReference type="Gene3D" id="2.60.300.12">
    <property type="entry name" value="HesB-like domain"/>
    <property type="match status" value="1"/>
</dbReference>